<dbReference type="OrthoDB" id="442460at2759"/>
<sequence>YIIIFDSINAKHPSATKIINSYLASEAYHKKGIAIEKKVRCLYAKVPKQSNSLDCGVYLIKYLETFLSNPDKYMDILLVNIYI</sequence>
<dbReference type="GO" id="GO:0016926">
    <property type="term" value="P:protein desumoylation"/>
    <property type="evidence" value="ECO:0007669"/>
    <property type="project" value="TreeGrafter"/>
</dbReference>
<evidence type="ECO:0000259" key="6">
    <source>
        <dbReference type="PROSITE" id="PS50600"/>
    </source>
</evidence>
<dbReference type="InterPro" id="IPR003653">
    <property type="entry name" value="Peptidase_C48_C"/>
</dbReference>
<evidence type="ECO:0000256" key="4">
    <source>
        <dbReference type="ARBA" id="ARBA00022786"/>
    </source>
</evidence>
<evidence type="ECO:0000256" key="5">
    <source>
        <dbReference type="ARBA" id="ARBA00022801"/>
    </source>
</evidence>
<dbReference type="Pfam" id="PF02902">
    <property type="entry name" value="Peptidase_C48"/>
    <property type="match status" value="1"/>
</dbReference>
<dbReference type="GO" id="GO:0005634">
    <property type="term" value="C:nucleus"/>
    <property type="evidence" value="ECO:0007669"/>
    <property type="project" value="TreeGrafter"/>
</dbReference>
<dbReference type="Proteomes" id="UP000193920">
    <property type="component" value="Unassembled WGS sequence"/>
</dbReference>
<dbReference type="GO" id="GO:0006508">
    <property type="term" value="P:proteolysis"/>
    <property type="evidence" value="ECO:0007669"/>
    <property type="project" value="UniProtKB-KW"/>
</dbReference>
<dbReference type="AlphaFoldDB" id="A0A1Y2A3J0"/>
<evidence type="ECO:0000256" key="3">
    <source>
        <dbReference type="ARBA" id="ARBA00022670"/>
    </source>
</evidence>
<dbReference type="PANTHER" id="PTHR46896">
    <property type="entry name" value="SENTRIN-SPECIFIC PROTEASE"/>
    <property type="match status" value="1"/>
</dbReference>
<evidence type="ECO:0000256" key="1">
    <source>
        <dbReference type="ARBA" id="ARBA00005234"/>
    </source>
</evidence>
<dbReference type="STRING" id="1754190.A0A1Y2A3J0"/>
<accession>A0A1Y2A3J0</accession>
<organism evidence="7 8">
    <name type="scientific">Neocallimastix californiae</name>
    <dbReference type="NCBI Taxonomy" id="1754190"/>
    <lineage>
        <taxon>Eukaryota</taxon>
        <taxon>Fungi</taxon>
        <taxon>Fungi incertae sedis</taxon>
        <taxon>Chytridiomycota</taxon>
        <taxon>Chytridiomycota incertae sedis</taxon>
        <taxon>Neocallimastigomycetes</taxon>
        <taxon>Neocallimastigales</taxon>
        <taxon>Neocallimastigaceae</taxon>
        <taxon>Neocallimastix</taxon>
    </lineage>
</organism>
<dbReference type="PANTHER" id="PTHR46896:SF3">
    <property type="entry name" value="FI06413P-RELATED"/>
    <property type="match status" value="1"/>
</dbReference>
<proteinExistence type="inferred from homology"/>
<evidence type="ECO:0000313" key="7">
    <source>
        <dbReference type="EMBL" id="ORY16867.1"/>
    </source>
</evidence>
<keyword evidence="2" id="KW-0597">Phosphoprotein</keyword>
<dbReference type="PROSITE" id="PS50600">
    <property type="entry name" value="ULP_PROTEASE"/>
    <property type="match status" value="1"/>
</dbReference>
<keyword evidence="3" id="KW-0645">Protease</keyword>
<comment type="caution">
    <text evidence="7">The sequence shown here is derived from an EMBL/GenBank/DDBJ whole genome shotgun (WGS) entry which is preliminary data.</text>
</comment>
<protein>
    <recommendedName>
        <fullName evidence="6">Ubiquitin-like protease family profile domain-containing protein</fullName>
    </recommendedName>
</protein>
<reference evidence="7 8" key="1">
    <citation type="submission" date="2016-08" db="EMBL/GenBank/DDBJ databases">
        <title>A Parts List for Fungal Cellulosomes Revealed by Comparative Genomics.</title>
        <authorList>
            <consortium name="DOE Joint Genome Institute"/>
            <person name="Haitjema C.H."/>
            <person name="Gilmore S.P."/>
            <person name="Henske J.K."/>
            <person name="Solomon K.V."/>
            <person name="De Groot R."/>
            <person name="Kuo A."/>
            <person name="Mondo S.J."/>
            <person name="Salamov A.A."/>
            <person name="Labutti K."/>
            <person name="Zhao Z."/>
            <person name="Chiniquy J."/>
            <person name="Barry K."/>
            <person name="Brewer H.M."/>
            <person name="Purvine S.O."/>
            <person name="Wright A.T."/>
            <person name="Boxma B."/>
            <person name="Van Alen T."/>
            <person name="Hackstein J.H."/>
            <person name="Baker S.E."/>
            <person name="Grigoriev I.V."/>
            <person name="O'Malley M.A."/>
        </authorList>
    </citation>
    <scope>NUCLEOTIDE SEQUENCE [LARGE SCALE GENOMIC DNA]</scope>
    <source>
        <strain evidence="7 8">G1</strain>
    </source>
</reference>
<keyword evidence="4" id="KW-0833">Ubl conjugation pathway</keyword>
<dbReference type="GO" id="GO:0070139">
    <property type="term" value="F:SUMO-specific endopeptidase activity"/>
    <property type="evidence" value="ECO:0007669"/>
    <property type="project" value="TreeGrafter"/>
</dbReference>
<keyword evidence="8" id="KW-1185">Reference proteome</keyword>
<evidence type="ECO:0000313" key="8">
    <source>
        <dbReference type="Proteomes" id="UP000193920"/>
    </source>
</evidence>
<feature type="domain" description="Ubiquitin-like protease family profile" evidence="6">
    <location>
        <begin position="1"/>
        <end position="66"/>
    </location>
</feature>
<dbReference type="SUPFAM" id="SSF54001">
    <property type="entry name" value="Cysteine proteinases"/>
    <property type="match status" value="1"/>
</dbReference>
<comment type="similarity">
    <text evidence="1">Belongs to the peptidase C48 family.</text>
</comment>
<dbReference type="InterPro" id="IPR051947">
    <property type="entry name" value="Sentrin-specific_protease"/>
</dbReference>
<feature type="non-terminal residue" evidence="7">
    <location>
        <position position="1"/>
    </location>
</feature>
<dbReference type="GO" id="GO:0005737">
    <property type="term" value="C:cytoplasm"/>
    <property type="evidence" value="ECO:0007669"/>
    <property type="project" value="TreeGrafter"/>
</dbReference>
<keyword evidence="5" id="KW-0378">Hydrolase</keyword>
<dbReference type="Gene3D" id="1.10.418.20">
    <property type="match status" value="1"/>
</dbReference>
<evidence type="ECO:0000256" key="2">
    <source>
        <dbReference type="ARBA" id="ARBA00022553"/>
    </source>
</evidence>
<dbReference type="InterPro" id="IPR038765">
    <property type="entry name" value="Papain-like_cys_pep_sf"/>
</dbReference>
<name>A0A1Y2A3J0_9FUNG</name>
<dbReference type="Gene3D" id="3.30.310.130">
    <property type="entry name" value="Ubiquitin-related"/>
    <property type="match status" value="1"/>
</dbReference>
<dbReference type="EMBL" id="MCOG01000330">
    <property type="protein sequence ID" value="ORY16867.1"/>
    <property type="molecule type" value="Genomic_DNA"/>
</dbReference>
<gene>
    <name evidence="7" type="ORF">LY90DRAFT_436122</name>
</gene>